<evidence type="ECO:0000313" key="2">
    <source>
        <dbReference type="Proteomes" id="UP000199433"/>
    </source>
</evidence>
<keyword evidence="2" id="KW-1185">Reference proteome</keyword>
<dbReference type="OrthoDB" id="2156382at2"/>
<dbReference type="STRING" id="426701.SAMN04488098_10641"/>
<evidence type="ECO:0000313" key="1">
    <source>
        <dbReference type="EMBL" id="SDK77681.1"/>
    </source>
</evidence>
<name>A0A1G9ENQ1_9LACT</name>
<reference evidence="2" key="1">
    <citation type="submission" date="2016-10" db="EMBL/GenBank/DDBJ databases">
        <authorList>
            <person name="Varghese N."/>
            <person name="Submissions S."/>
        </authorList>
    </citation>
    <scope>NUCLEOTIDE SEQUENCE [LARGE SCALE GENOMIC DNA]</scope>
    <source>
        <strain evidence="2">DSM 19181</strain>
    </source>
</reference>
<dbReference type="EMBL" id="FNFK01000064">
    <property type="protein sequence ID" value="SDK77681.1"/>
    <property type="molecule type" value="Genomic_DNA"/>
</dbReference>
<sequence length="161" mass="18422">MSVITDNFKHLAQEKKIQFKTKDIEAPIRKKDGEEVKQQQIVFQTALRVNQNKAVACGVIIHDADVPRANYQITYNKIGYVTDRNRLPEIVTELNEINAMRSGYYRFVISGDGEIIMRHLGITGEDVKPMMDVFVFGGRILKALLPELEKIEGLDMTQRKN</sequence>
<dbReference type="AlphaFoldDB" id="A0A1G9ENQ1"/>
<protein>
    <submittedName>
        <fullName evidence="1">Uncharacterized protein</fullName>
    </submittedName>
</protein>
<organism evidence="1 2">
    <name type="scientific">Alkalibacterium thalassium</name>
    <dbReference type="NCBI Taxonomy" id="426701"/>
    <lineage>
        <taxon>Bacteria</taxon>
        <taxon>Bacillati</taxon>
        <taxon>Bacillota</taxon>
        <taxon>Bacilli</taxon>
        <taxon>Lactobacillales</taxon>
        <taxon>Carnobacteriaceae</taxon>
        <taxon>Alkalibacterium</taxon>
    </lineage>
</organism>
<accession>A0A1G9ENQ1</accession>
<dbReference type="RefSeq" id="WP_091268598.1">
    <property type="nucleotide sequence ID" value="NZ_FNFK01000064.1"/>
</dbReference>
<proteinExistence type="predicted"/>
<dbReference type="Proteomes" id="UP000199433">
    <property type="component" value="Unassembled WGS sequence"/>
</dbReference>
<gene>
    <name evidence="1" type="ORF">SAMN04488098_10641</name>
</gene>